<comment type="cofactor">
    <cofactor evidence="1">
        <name>heme</name>
        <dbReference type="ChEBI" id="CHEBI:30413"/>
    </cofactor>
</comment>
<dbReference type="InterPro" id="IPR001128">
    <property type="entry name" value="Cyt_P450"/>
</dbReference>
<dbReference type="SUPFAM" id="SSF48264">
    <property type="entry name" value="Cytochrome P450"/>
    <property type="match status" value="1"/>
</dbReference>
<dbReference type="GO" id="GO:0005506">
    <property type="term" value="F:iron ion binding"/>
    <property type="evidence" value="ECO:0007669"/>
    <property type="project" value="InterPro"/>
</dbReference>
<dbReference type="HOGENOM" id="CLU_033716_0_0_5"/>
<keyword evidence="4" id="KW-0479">Metal-binding</keyword>
<dbReference type="Proteomes" id="UP000028186">
    <property type="component" value="Plasmid pHAMBI1141b"/>
</dbReference>
<dbReference type="RefSeq" id="WP_040125961.1">
    <property type="nucleotide sequence ID" value="NZ_HG938357.1"/>
</dbReference>
<keyword evidence="3" id="KW-0349">Heme</keyword>
<comment type="function">
    <text evidence="8">Cytochromes P450 are a group of heme-thiolate monooxygenases. They oxidize a variety of structurally unrelated compounds, including steroids, fatty acids, and xenobiotics.</text>
</comment>
<dbReference type="GO" id="GO:0006707">
    <property type="term" value="P:cholesterol catabolic process"/>
    <property type="evidence" value="ECO:0007669"/>
    <property type="project" value="TreeGrafter"/>
</dbReference>
<gene>
    <name evidence="9" type="ORF">RG1141_PB00370</name>
</gene>
<geneLocation type="plasmid" evidence="10">
    <name>III</name>
</geneLocation>
<dbReference type="GO" id="GO:0020037">
    <property type="term" value="F:heme binding"/>
    <property type="evidence" value="ECO:0007669"/>
    <property type="project" value="InterPro"/>
</dbReference>
<protein>
    <submittedName>
        <fullName evidence="9">Cytochrome P450 124 cyp124</fullName>
    </submittedName>
</protein>
<name>A0A068TLG1_NEOGA</name>
<proteinExistence type="inferred from homology"/>
<dbReference type="PRINTS" id="PR00359">
    <property type="entry name" value="BP450"/>
</dbReference>
<evidence type="ECO:0000256" key="7">
    <source>
        <dbReference type="ARBA" id="ARBA00023033"/>
    </source>
</evidence>
<accession>A0A068TLG1</accession>
<dbReference type="AlphaFoldDB" id="A0A068TLG1"/>
<dbReference type="EMBL" id="HG938357">
    <property type="protein sequence ID" value="CDN58385.1"/>
    <property type="molecule type" value="Genomic_DNA"/>
</dbReference>
<keyword evidence="9" id="KW-0614">Plasmid</keyword>
<dbReference type="InterPro" id="IPR002397">
    <property type="entry name" value="Cyt_P450_B"/>
</dbReference>
<dbReference type="PATRIC" id="fig|1028801.3.peg.6184"/>
<comment type="similarity">
    <text evidence="2">Belongs to the cytochrome P450 family.</text>
</comment>
<dbReference type="InterPro" id="IPR036396">
    <property type="entry name" value="Cyt_P450_sf"/>
</dbReference>
<dbReference type="Pfam" id="PF00067">
    <property type="entry name" value="p450"/>
    <property type="match status" value="1"/>
</dbReference>
<organism evidence="9 10">
    <name type="scientific">Neorhizobium galegae bv. officinalis bv. officinalis str. HAMBI 1141</name>
    <dbReference type="NCBI Taxonomy" id="1028801"/>
    <lineage>
        <taxon>Bacteria</taxon>
        <taxon>Pseudomonadati</taxon>
        <taxon>Pseudomonadota</taxon>
        <taxon>Alphaproteobacteria</taxon>
        <taxon>Hyphomicrobiales</taxon>
        <taxon>Rhizobiaceae</taxon>
        <taxon>Rhizobium/Agrobacterium group</taxon>
        <taxon>Neorhizobium</taxon>
    </lineage>
</organism>
<evidence type="ECO:0000256" key="5">
    <source>
        <dbReference type="ARBA" id="ARBA00023002"/>
    </source>
</evidence>
<dbReference type="GO" id="GO:0036199">
    <property type="term" value="F:cholest-4-en-3-one 26-monooxygenase activity"/>
    <property type="evidence" value="ECO:0007669"/>
    <property type="project" value="TreeGrafter"/>
</dbReference>
<dbReference type="GO" id="GO:0008395">
    <property type="term" value="F:steroid hydroxylase activity"/>
    <property type="evidence" value="ECO:0007669"/>
    <property type="project" value="TreeGrafter"/>
</dbReference>
<dbReference type="PANTHER" id="PTHR46696:SF4">
    <property type="entry name" value="BIOTIN BIOSYNTHESIS CYTOCHROME P450"/>
    <property type="match status" value="1"/>
</dbReference>
<evidence type="ECO:0000256" key="2">
    <source>
        <dbReference type="ARBA" id="ARBA00010617"/>
    </source>
</evidence>
<evidence type="ECO:0000256" key="3">
    <source>
        <dbReference type="ARBA" id="ARBA00022617"/>
    </source>
</evidence>
<evidence type="ECO:0000256" key="6">
    <source>
        <dbReference type="ARBA" id="ARBA00023004"/>
    </source>
</evidence>
<dbReference type="CDD" id="cd11033">
    <property type="entry name" value="CYP142-like"/>
    <property type="match status" value="1"/>
</dbReference>
<dbReference type="PANTHER" id="PTHR46696">
    <property type="entry name" value="P450, PUTATIVE (EUROFUNG)-RELATED"/>
    <property type="match status" value="1"/>
</dbReference>
<keyword evidence="6" id="KW-0408">Iron</keyword>
<sequence>MTIDVNEINLADHSFWRRPDRDEGFAILRRKRPVSWHEFPEGPEQGMQGFWSVTRYDDIVAVSQDAKTFRNSPTTYIGDQSVEEARQEGWFLNMDAPEHFKLRQVVSKIFSPTGVQTLARTAAQHAEGLVLAAKEKAACDFATEVAQPFPVAVICDILGAPASDRKHLHRLTVTALAGDAPEMGGADKVPAAFAELNVYGAELSRERRKNPKDDVVSLFIATEIDGRKFNDDEVGYFFQLLVTAGMETTGTVGGHMMRLFLENPDQMAIWAADPDAIAQTGVEELVRMVSPVQHMRRTAAANIEIGGQQIAEGDKVVVWYNSGNKDDAKFENPFSFDVKRNPNPHIGFGGGGRHTCLGAHLARLELPMLAKASLQHLKNIEPAGDAVFVPSRFVNGLASLPIRYTA</sequence>
<dbReference type="KEGG" id="ngl:RG1141_PB00370"/>
<dbReference type="FunFam" id="1.10.630.10:FF:000018">
    <property type="entry name" value="Cytochrome P450 monooxygenase"/>
    <property type="match status" value="1"/>
</dbReference>
<reference evidence="10" key="1">
    <citation type="journal article" date="2014" name="BMC Genomics">
        <title>Genome sequencing of two Neorhizobium galegae strains reveals a noeT gene responsible for the unusual acetylation of the nodulation factors.</title>
        <authorList>
            <person name="Osterman J."/>
            <person name="Marsh J."/>
            <person name="Laine P.K."/>
            <person name="Zeng Z."/>
            <person name="Alatalo E."/>
            <person name="Sullivan J.T."/>
            <person name="Young J.P."/>
            <person name="Thomas-Oates J."/>
            <person name="Paulin L."/>
            <person name="Lindstrom K."/>
        </authorList>
    </citation>
    <scope>NUCLEOTIDE SEQUENCE [LARGE SCALE GENOMIC DNA]</scope>
    <source>
        <strain evidence="10">HAMBI 1141</strain>
        <plasmid evidence="10">III</plasmid>
    </source>
</reference>
<evidence type="ECO:0000256" key="1">
    <source>
        <dbReference type="ARBA" id="ARBA00001971"/>
    </source>
</evidence>
<evidence type="ECO:0000256" key="8">
    <source>
        <dbReference type="ARBA" id="ARBA00043906"/>
    </source>
</evidence>
<evidence type="ECO:0000313" key="10">
    <source>
        <dbReference type="Proteomes" id="UP000028186"/>
    </source>
</evidence>
<evidence type="ECO:0000256" key="4">
    <source>
        <dbReference type="ARBA" id="ARBA00022723"/>
    </source>
</evidence>
<keyword evidence="5" id="KW-0560">Oxidoreductase</keyword>
<evidence type="ECO:0000313" key="9">
    <source>
        <dbReference type="EMBL" id="CDN58385.1"/>
    </source>
</evidence>
<keyword evidence="7" id="KW-0503">Monooxygenase</keyword>
<dbReference type="Gene3D" id="1.10.630.10">
    <property type="entry name" value="Cytochrome P450"/>
    <property type="match status" value="1"/>
</dbReference>